<keyword evidence="1" id="KW-0812">Transmembrane</keyword>
<sequence>MGSHWPNEEDVFSSEQEKQGFVAMVKKIMVLKTRARNSSQINFRLETDTDRPKCSLCENSSFERIRYCVALPLILLPLSLASVIQFPLQLVLSFSLTTLSFFGTRSEVQQMLDLAGQHSLQLGCRWSPLKCAILNAPLFSLLQPQIFVLLCTIKMYQLLISLRILVWNSIKKKGLYAAGNIEKRSAGAIKTMALPNSVGVNRNGFSLLLSARLYTTFFRPKIEYGLAISRFTASDMQKLDRLQNKLVGMFIGSQQTTTAKHITCILGMLHRYNCGI</sequence>
<evidence type="ECO:0000256" key="1">
    <source>
        <dbReference type="SAM" id="Phobius"/>
    </source>
</evidence>
<feature type="transmembrane region" description="Helical" evidence="1">
    <location>
        <begin position="69"/>
        <end position="92"/>
    </location>
</feature>
<accession>A0A8H7RE47</accession>
<gene>
    <name evidence="2" type="ORF">INT47_010930</name>
</gene>
<evidence type="ECO:0000313" key="2">
    <source>
        <dbReference type="EMBL" id="KAG2207946.1"/>
    </source>
</evidence>
<keyword evidence="3" id="KW-1185">Reference proteome</keyword>
<protein>
    <submittedName>
        <fullName evidence="2">Uncharacterized protein</fullName>
    </submittedName>
</protein>
<comment type="caution">
    <text evidence="2">The sequence shown here is derived from an EMBL/GenBank/DDBJ whole genome shotgun (WGS) entry which is preliminary data.</text>
</comment>
<name>A0A8H7RE47_9FUNG</name>
<organism evidence="2 3">
    <name type="scientific">Mucor saturninus</name>
    <dbReference type="NCBI Taxonomy" id="64648"/>
    <lineage>
        <taxon>Eukaryota</taxon>
        <taxon>Fungi</taxon>
        <taxon>Fungi incertae sedis</taxon>
        <taxon>Mucoromycota</taxon>
        <taxon>Mucoromycotina</taxon>
        <taxon>Mucoromycetes</taxon>
        <taxon>Mucorales</taxon>
        <taxon>Mucorineae</taxon>
        <taxon>Mucoraceae</taxon>
        <taxon>Mucor</taxon>
    </lineage>
</organism>
<evidence type="ECO:0000313" key="3">
    <source>
        <dbReference type="Proteomes" id="UP000603453"/>
    </source>
</evidence>
<keyword evidence="1" id="KW-0472">Membrane</keyword>
<keyword evidence="1" id="KW-1133">Transmembrane helix</keyword>
<dbReference type="EMBL" id="JAEPRD010000022">
    <property type="protein sequence ID" value="KAG2207946.1"/>
    <property type="molecule type" value="Genomic_DNA"/>
</dbReference>
<dbReference type="OrthoDB" id="5514950at2759"/>
<dbReference type="Proteomes" id="UP000603453">
    <property type="component" value="Unassembled WGS sequence"/>
</dbReference>
<proteinExistence type="predicted"/>
<feature type="transmembrane region" description="Helical" evidence="1">
    <location>
        <begin position="146"/>
        <end position="166"/>
    </location>
</feature>
<reference evidence="2" key="1">
    <citation type="submission" date="2020-12" db="EMBL/GenBank/DDBJ databases">
        <title>Metabolic potential, ecology and presence of endohyphal bacteria is reflected in genomic diversity of Mucoromycotina.</title>
        <authorList>
            <person name="Muszewska A."/>
            <person name="Okrasinska A."/>
            <person name="Steczkiewicz K."/>
            <person name="Drgas O."/>
            <person name="Orlowska M."/>
            <person name="Perlinska-Lenart U."/>
            <person name="Aleksandrzak-Piekarczyk T."/>
            <person name="Szatraj K."/>
            <person name="Zielenkiewicz U."/>
            <person name="Pilsyk S."/>
            <person name="Malc E."/>
            <person name="Mieczkowski P."/>
            <person name="Kruszewska J.S."/>
            <person name="Biernat P."/>
            <person name="Pawlowska J."/>
        </authorList>
    </citation>
    <scope>NUCLEOTIDE SEQUENCE</scope>
    <source>
        <strain evidence="2">WA0000017839</strain>
    </source>
</reference>
<dbReference type="AlphaFoldDB" id="A0A8H7RE47"/>